<keyword evidence="10" id="KW-0862">Zinc</keyword>
<protein>
    <recommendedName>
        <fullName evidence="18">TCTP domain-containing protein</fullName>
    </recommendedName>
</protein>
<evidence type="ECO:0000256" key="2">
    <source>
        <dbReference type="ARBA" id="ARBA00004496"/>
    </source>
</evidence>
<feature type="domain" description="TCTP" evidence="18">
    <location>
        <begin position="421"/>
        <end position="593"/>
    </location>
</feature>
<evidence type="ECO:0000256" key="7">
    <source>
        <dbReference type="ARBA" id="ARBA00022734"/>
    </source>
</evidence>
<dbReference type="GO" id="GO:0005509">
    <property type="term" value="F:calcium ion binding"/>
    <property type="evidence" value="ECO:0007669"/>
    <property type="project" value="InterPro"/>
</dbReference>
<dbReference type="InterPro" id="IPR001580">
    <property type="entry name" value="Calret/calnex"/>
</dbReference>
<reference evidence="19 20" key="1">
    <citation type="journal article" date="2020" name="Nat. Food">
        <title>A phased Vanilla planifolia genome enables genetic improvement of flavour and production.</title>
        <authorList>
            <person name="Hasing T."/>
            <person name="Tang H."/>
            <person name="Brym M."/>
            <person name="Khazi F."/>
            <person name="Huang T."/>
            <person name="Chambers A.H."/>
        </authorList>
    </citation>
    <scope>NUCLEOTIDE SEQUENCE [LARGE SCALE GENOMIC DNA]</scope>
    <source>
        <tissue evidence="19">Leaf</tissue>
    </source>
</reference>
<gene>
    <name evidence="19" type="ORF">HPP92_016324</name>
</gene>
<dbReference type="SUPFAM" id="SSF51316">
    <property type="entry name" value="Mss4-like"/>
    <property type="match status" value="1"/>
</dbReference>
<dbReference type="EMBL" id="JADCNM010000008">
    <property type="protein sequence ID" value="KAG0471778.1"/>
    <property type="molecule type" value="Genomic_DNA"/>
</dbReference>
<dbReference type="FunFam" id="2.170.150.10:FF:000003">
    <property type="entry name" value="Translationally-controlled tumor protein homolog"/>
    <property type="match status" value="1"/>
</dbReference>
<keyword evidence="9 16" id="KW-0256">Endoplasmic reticulum</keyword>
<feature type="chain" id="PRO_5033093230" description="TCTP domain-containing protein" evidence="16">
    <location>
        <begin position="25"/>
        <end position="593"/>
    </location>
</feature>
<feature type="signal peptide" evidence="16">
    <location>
        <begin position="1"/>
        <end position="24"/>
    </location>
</feature>
<dbReference type="GO" id="GO:0032502">
    <property type="term" value="P:developmental process"/>
    <property type="evidence" value="ECO:0007669"/>
    <property type="project" value="UniProtKB-ARBA"/>
</dbReference>
<evidence type="ECO:0000256" key="12">
    <source>
        <dbReference type="ARBA" id="ARBA00023186"/>
    </source>
</evidence>
<evidence type="ECO:0000256" key="14">
    <source>
        <dbReference type="PIRSR" id="PIRSR601580-3"/>
    </source>
</evidence>
<dbReference type="PROSITE" id="PS01003">
    <property type="entry name" value="TCTP_2"/>
    <property type="match status" value="1"/>
</dbReference>
<dbReference type="PROSITE" id="PS01002">
    <property type="entry name" value="TCTP_1"/>
    <property type="match status" value="1"/>
</dbReference>
<comment type="subcellular location">
    <subcellularLocation>
        <location evidence="2">Cytoplasm</location>
    </subcellularLocation>
    <subcellularLocation>
        <location evidence="1">Endoplasmic reticulum lumen</location>
    </subcellularLocation>
</comment>
<comment type="caution">
    <text evidence="19">The sequence shown here is derived from an EMBL/GenBank/DDBJ whole genome shotgun (WGS) entry which is preliminary data.</text>
</comment>
<keyword evidence="7" id="KW-0430">Lectin</keyword>
<dbReference type="SUPFAM" id="SSF63887">
    <property type="entry name" value="P-domain of calnexin/calreticulin"/>
    <property type="match status" value="1"/>
</dbReference>
<dbReference type="Pfam" id="PF00262">
    <property type="entry name" value="Calreticulin"/>
    <property type="match status" value="2"/>
</dbReference>
<dbReference type="InterPro" id="IPR011057">
    <property type="entry name" value="Mss4-like_sf"/>
</dbReference>
<evidence type="ECO:0000259" key="18">
    <source>
        <dbReference type="PROSITE" id="PS51797"/>
    </source>
</evidence>
<evidence type="ECO:0000256" key="8">
    <source>
        <dbReference type="ARBA" id="ARBA00022737"/>
    </source>
</evidence>
<dbReference type="GO" id="GO:0036503">
    <property type="term" value="P:ERAD pathway"/>
    <property type="evidence" value="ECO:0007669"/>
    <property type="project" value="TreeGrafter"/>
</dbReference>
<dbReference type="PRINTS" id="PR00626">
    <property type="entry name" value="CALRETICULIN"/>
</dbReference>
<keyword evidence="5" id="KW-0479">Metal-binding</keyword>
<dbReference type="GO" id="GO:0005788">
    <property type="term" value="C:endoplasmic reticulum lumen"/>
    <property type="evidence" value="ECO:0007669"/>
    <property type="project" value="UniProtKB-SubCell"/>
</dbReference>
<dbReference type="Gene3D" id="2.170.150.10">
    <property type="entry name" value="Metal Binding Protein, Guanine Nucleotide Exchange Factor, Chain A"/>
    <property type="match status" value="1"/>
</dbReference>
<sequence>MAAQKEVFLLVAVVLLVAFPFSLATEVFFEERFDDGWEDRWVISEWKKSENLSGEWNHTSGKWSGDPQNKGIQTTQDFKYYAISAEFPEFSNKERTLVLQFSVKHEQKLNCGGGYLKLINGTIDQQQFGGDTPYSIMFGPDVCGEKRKRVHMILSRNGQYHNVKRIVSFQLDQLTHVYTFIIRPDASYSILIDNEEKQSGSIFNDWDLLPPRNILDLNAKKPEEWDDKEHMADPEDKKPEGYDDIPAKIPDPSAKKPRNWNVEEKGEWKVPMVKNPEYKGTWKPRKIKNPNYKGKWVVPMIENPEFEDDPYAYVYPNLRYVGIDLWQVRAGSLFDNILICDDAEYARKVADETLGVFKEAEKTAFEKAQKILQDEENKLYGKRVEDEDDDEELDVEETDWEAKLREEDEGNILPVPGLEHEKLDHQRFGGLWESNDELLSDSFPYQELKNGLLWEVQGKWVVQGAINVDIGANPSAEGADEDEGVDDQAVKVVDIVDTFRLQEQPSFDKKQFITFMKRYIKNLTPKLEDDKSELFRKHIEDATKFLLSKLSDLQFFVGESMHDDGGMVFAYYKEGATDPTFLYFAYGLKEIKC</sequence>
<evidence type="ECO:0000256" key="3">
    <source>
        <dbReference type="ARBA" id="ARBA00010983"/>
    </source>
</evidence>
<dbReference type="Gene3D" id="2.60.120.200">
    <property type="match status" value="1"/>
</dbReference>
<keyword evidence="12 16" id="KW-0143">Chaperone</keyword>
<dbReference type="GO" id="GO:0030246">
    <property type="term" value="F:carbohydrate binding"/>
    <property type="evidence" value="ECO:0007669"/>
    <property type="project" value="UniProtKB-KW"/>
</dbReference>
<organism evidence="19 20">
    <name type="scientific">Vanilla planifolia</name>
    <name type="common">Vanilla</name>
    <dbReference type="NCBI Taxonomy" id="51239"/>
    <lineage>
        <taxon>Eukaryota</taxon>
        <taxon>Viridiplantae</taxon>
        <taxon>Streptophyta</taxon>
        <taxon>Embryophyta</taxon>
        <taxon>Tracheophyta</taxon>
        <taxon>Spermatophyta</taxon>
        <taxon>Magnoliopsida</taxon>
        <taxon>Liliopsida</taxon>
        <taxon>Asparagales</taxon>
        <taxon>Orchidaceae</taxon>
        <taxon>Vanilloideae</taxon>
        <taxon>Vanilleae</taxon>
        <taxon>Vanilla</taxon>
    </lineage>
</organism>
<dbReference type="GO" id="GO:0005789">
    <property type="term" value="C:endoplasmic reticulum membrane"/>
    <property type="evidence" value="ECO:0007669"/>
    <property type="project" value="TreeGrafter"/>
</dbReference>
<dbReference type="Proteomes" id="UP000639772">
    <property type="component" value="Unassembled WGS sequence"/>
</dbReference>
<evidence type="ECO:0000256" key="1">
    <source>
        <dbReference type="ARBA" id="ARBA00004319"/>
    </source>
</evidence>
<dbReference type="PROSITE" id="PS51797">
    <property type="entry name" value="TCTP_3"/>
    <property type="match status" value="1"/>
</dbReference>
<keyword evidence="14" id="KW-1015">Disulfide bond</keyword>
<dbReference type="Gene3D" id="2.10.250.10">
    <property type="entry name" value="Calreticulin/calnexin, P domain"/>
    <property type="match status" value="1"/>
</dbReference>
<name>A0A835QHW3_VANPL</name>
<dbReference type="PROSITE" id="PS00803">
    <property type="entry name" value="CALRETICULIN_1"/>
    <property type="match status" value="1"/>
</dbReference>
<feature type="disulfide bond" evidence="14">
    <location>
        <begin position="111"/>
        <end position="143"/>
    </location>
</feature>
<dbReference type="OrthoDB" id="10248936at2759"/>
<proteinExistence type="inferred from homology"/>
<evidence type="ECO:0000313" key="19">
    <source>
        <dbReference type="EMBL" id="KAG0471778.1"/>
    </source>
</evidence>
<feature type="region of interest" description="Disordered" evidence="17">
    <location>
        <begin position="220"/>
        <end position="258"/>
    </location>
</feature>
<dbReference type="InterPro" id="IPR034737">
    <property type="entry name" value="TCTP"/>
</dbReference>
<keyword evidence="11" id="KW-0106">Calcium</keyword>
<dbReference type="InterPro" id="IPR018103">
    <property type="entry name" value="Translation_control_tumour_CS"/>
</dbReference>
<dbReference type="FunFam" id="2.10.250.10:FF:000002">
    <property type="entry name" value="Calreticulin"/>
    <property type="match status" value="1"/>
</dbReference>
<keyword evidence="4" id="KW-0963">Cytoplasm</keyword>
<comment type="function">
    <text evidence="13">Molecular calcium-binding chaperone promoting folding, oligomeric assembly and quality control in the ER via the calreticulin/calnexin cycle. This lectin may interact transiently with almost all of the monoglucosylated glycoproteins that are synthesized in the ER.</text>
</comment>
<evidence type="ECO:0000256" key="16">
    <source>
        <dbReference type="RuleBase" id="RU362126"/>
    </source>
</evidence>
<evidence type="ECO:0000256" key="5">
    <source>
        <dbReference type="ARBA" id="ARBA00022723"/>
    </source>
</evidence>
<dbReference type="InterPro" id="IPR013320">
    <property type="entry name" value="ConA-like_dom_sf"/>
</dbReference>
<comment type="similarity">
    <text evidence="3 16">Belongs to the calreticulin family.</text>
</comment>
<dbReference type="PANTHER" id="PTHR11073:SF2">
    <property type="entry name" value="CALRETICULIN"/>
    <property type="match status" value="1"/>
</dbReference>
<dbReference type="InterPro" id="IPR018105">
    <property type="entry name" value="Translational_control_tumour_p"/>
</dbReference>
<dbReference type="PANTHER" id="PTHR11073">
    <property type="entry name" value="CALRETICULIN AND CALNEXIN"/>
    <property type="match status" value="1"/>
</dbReference>
<evidence type="ECO:0000256" key="9">
    <source>
        <dbReference type="ARBA" id="ARBA00022824"/>
    </source>
</evidence>
<dbReference type="AlphaFoldDB" id="A0A835QHW3"/>
<dbReference type="GO" id="GO:0051082">
    <property type="term" value="F:unfolded protein binding"/>
    <property type="evidence" value="ECO:0007669"/>
    <property type="project" value="InterPro"/>
</dbReference>
<evidence type="ECO:0000256" key="11">
    <source>
        <dbReference type="ARBA" id="ARBA00022837"/>
    </source>
</evidence>
<evidence type="ECO:0000313" key="20">
    <source>
        <dbReference type="Proteomes" id="UP000639772"/>
    </source>
</evidence>
<feature type="compositionally biased region" description="Basic and acidic residues" evidence="17">
    <location>
        <begin position="220"/>
        <end position="241"/>
    </location>
</feature>
<evidence type="ECO:0000256" key="10">
    <source>
        <dbReference type="ARBA" id="ARBA00022833"/>
    </source>
</evidence>
<dbReference type="SUPFAM" id="SSF49899">
    <property type="entry name" value="Concanavalin A-like lectins/glucanases"/>
    <property type="match status" value="1"/>
</dbReference>
<dbReference type="Pfam" id="PF00838">
    <property type="entry name" value="TCTP"/>
    <property type="match status" value="1"/>
</dbReference>
<evidence type="ECO:0000256" key="15">
    <source>
        <dbReference type="PROSITE-ProRule" id="PRU01133"/>
    </source>
</evidence>
<keyword evidence="6 16" id="KW-0732">Signal</keyword>
<dbReference type="PROSITE" id="PS00804">
    <property type="entry name" value="CALRETICULIN_2"/>
    <property type="match status" value="1"/>
</dbReference>
<dbReference type="GO" id="GO:0006457">
    <property type="term" value="P:protein folding"/>
    <property type="evidence" value="ECO:0007669"/>
    <property type="project" value="InterPro"/>
</dbReference>
<dbReference type="InterPro" id="IPR018124">
    <property type="entry name" value="Calret/calnex_CS"/>
</dbReference>
<evidence type="ECO:0000256" key="4">
    <source>
        <dbReference type="ARBA" id="ARBA00022490"/>
    </source>
</evidence>
<evidence type="ECO:0000256" key="17">
    <source>
        <dbReference type="SAM" id="MobiDB-lite"/>
    </source>
</evidence>
<keyword evidence="8" id="KW-0677">Repeat</keyword>
<evidence type="ECO:0000256" key="13">
    <source>
        <dbReference type="ARBA" id="ARBA00037091"/>
    </source>
</evidence>
<accession>A0A835QHW3</accession>
<dbReference type="InterPro" id="IPR011323">
    <property type="entry name" value="Mss4/transl-control_tumour"/>
</dbReference>
<dbReference type="InterPro" id="IPR009033">
    <property type="entry name" value="Calreticulin/calnexin_P_dom_sf"/>
</dbReference>
<evidence type="ECO:0000256" key="6">
    <source>
        <dbReference type="ARBA" id="ARBA00022729"/>
    </source>
</evidence>
<comment type="similarity">
    <text evidence="15">Belongs to the TCTP family.</text>
</comment>
<dbReference type="FunFam" id="2.60.120.200:FF:000018">
    <property type="entry name" value="Calreticulin 1b"/>
    <property type="match status" value="1"/>
</dbReference>